<evidence type="ECO:0000313" key="2">
    <source>
        <dbReference type="EMBL" id="GAA3965409.1"/>
    </source>
</evidence>
<protein>
    <recommendedName>
        <fullName evidence="1">JmjC domain-containing protein</fullName>
    </recommendedName>
</protein>
<dbReference type="RefSeq" id="WP_259092554.1">
    <property type="nucleotide sequence ID" value="NZ_BAAAZC010000008.1"/>
</dbReference>
<keyword evidence="3" id="KW-1185">Reference proteome</keyword>
<accession>A0ABP7PHA5</accession>
<dbReference type="InterPro" id="IPR003347">
    <property type="entry name" value="JmjC_dom"/>
</dbReference>
<reference evidence="3" key="1">
    <citation type="journal article" date="2019" name="Int. J. Syst. Evol. Microbiol.">
        <title>The Global Catalogue of Microorganisms (GCM) 10K type strain sequencing project: providing services to taxonomists for standard genome sequencing and annotation.</title>
        <authorList>
            <consortium name="The Broad Institute Genomics Platform"/>
            <consortium name="The Broad Institute Genome Sequencing Center for Infectious Disease"/>
            <person name="Wu L."/>
            <person name="Ma J."/>
        </authorList>
    </citation>
    <scope>NUCLEOTIDE SEQUENCE [LARGE SCALE GENOMIC DNA]</scope>
    <source>
        <strain evidence="3">JCM 16601</strain>
    </source>
</reference>
<evidence type="ECO:0000313" key="3">
    <source>
        <dbReference type="Proteomes" id="UP001500742"/>
    </source>
</evidence>
<dbReference type="Proteomes" id="UP001500742">
    <property type="component" value="Unassembled WGS sequence"/>
</dbReference>
<name>A0ABP7PHA5_9SPHI</name>
<feature type="domain" description="JmjC" evidence="1">
    <location>
        <begin position="83"/>
        <end position="265"/>
    </location>
</feature>
<sequence length="296" mass="34037">MSQTPVLEATSALKPSTIDKRTNLSRAEFIKEYVDKSLPVVITDAAKNWPAMGKHTPQFYKKNYGHVKKTIDGVTYTMTEAIDRILVSTAENRAPYPFNFDIKKVFPELMPDFSPQLVYGKSDRIHSKLMPKQLLQGTTVHELFLGGNGSSFPYLHYDALFMHTQITQVYGSKVFYMYPPSQTPNMYPYPDNPKFSQINFLEPDYERFPLYKEAEPIILHLLEGETLFFPSGWWHTTKITEPSITYGRAQLNTYNWNNFINDRYVNWKKKISYAATPVLAYGAIVGAIMNLLEGEK</sequence>
<dbReference type="PANTHER" id="PTHR12461:SF105">
    <property type="entry name" value="HYPOXIA-INDUCIBLE FACTOR 1-ALPHA INHIBITOR"/>
    <property type="match status" value="1"/>
</dbReference>
<dbReference type="Gene3D" id="2.60.120.650">
    <property type="entry name" value="Cupin"/>
    <property type="match status" value="1"/>
</dbReference>
<organism evidence="2 3">
    <name type="scientific">Mucilaginibacter dorajii</name>
    <dbReference type="NCBI Taxonomy" id="692994"/>
    <lineage>
        <taxon>Bacteria</taxon>
        <taxon>Pseudomonadati</taxon>
        <taxon>Bacteroidota</taxon>
        <taxon>Sphingobacteriia</taxon>
        <taxon>Sphingobacteriales</taxon>
        <taxon>Sphingobacteriaceae</taxon>
        <taxon>Mucilaginibacter</taxon>
    </lineage>
</organism>
<dbReference type="Pfam" id="PF13621">
    <property type="entry name" value="Cupin_8"/>
    <property type="match status" value="1"/>
</dbReference>
<dbReference type="PROSITE" id="PS51184">
    <property type="entry name" value="JMJC"/>
    <property type="match status" value="1"/>
</dbReference>
<dbReference type="EMBL" id="BAAAZC010000008">
    <property type="protein sequence ID" value="GAA3965409.1"/>
    <property type="molecule type" value="Genomic_DNA"/>
</dbReference>
<comment type="caution">
    <text evidence="2">The sequence shown here is derived from an EMBL/GenBank/DDBJ whole genome shotgun (WGS) entry which is preliminary data.</text>
</comment>
<dbReference type="PANTHER" id="PTHR12461">
    <property type="entry name" value="HYPOXIA-INDUCIBLE FACTOR 1 ALPHA INHIBITOR-RELATED"/>
    <property type="match status" value="1"/>
</dbReference>
<gene>
    <name evidence="2" type="ORF">GCM10022210_12380</name>
</gene>
<dbReference type="SUPFAM" id="SSF51197">
    <property type="entry name" value="Clavaminate synthase-like"/>
    <property type="match status" value="1"/>
</dbReference>
<evidence type="ECO:0000259" key="1">
    <source>
        <dbReference type="PROSITE" id="PS51184"/>
    </source>
</evidence>
<dbReference type="InterPro" id="IPR041667">
    <property type="entry name" value="Cupin_8"/>
</dbReference>
<proteinExistence type="predicted"/>